<dbReference type="InterPro" id="IPR029044">
    <property type="entry name" value="Nucleotide-diphossugar_trans"/>
</dbReference>
<dbReference type="EMBL" id="JACHWQ010000002">
    <property type="protein sequence ID" value="MBB2975536.1"/>
    <property type="molecule type" value="Genomic_DNA"/>
</dbReference>
<proteinExistence type="predicted"/>
<dbReference type="AlphaFoldDB" id="A0A7W4YNC2"/>
<dbReference type="SUPFAM" id="SSF53448">
    <property type="entry name" value="Nucleotide-diphospho-sugar transferases"/>
    <property type="match status" value="1"/>
</dbReference>
<keyword evidence="1" id="KW-1133">Transmembrane helix</keyword>
<evidence type="ECO:0000256" key="1">
    <source>
        <dbReference type="SAM" id="Phobius"/>
    </source>
</evidence>
<keyword evidence="1" id="KW-0472">Membrane</keyword>
<evidence type="ECO:0000313" key="3">
    <source>
        <dbReference type="Proteomes" id="UP000529310"/>
    </source>
</evidence>
<name>A0A7W4YNC2_9MICO</name>
<comment type="caution">
    <text evidence="2">The sequence shown here is derived from an EMBL/GenBank/DDBJ whole genome shotgun (WGS) entry which is preliminary data.</text>
</comment>
<sequence>MSDIERVALSEASAEDLIVWLNDDVKVDADAFVRALPFVRANGLQSVIVCGTREPATGSVSYAGFNRHGLHPLSLRVIEPLPNSPVPIDTFNGNFVIVPEIVARSVGGIDGEFSHALADIDYGFRCHAAGVDVYLAPGTFGECPRNPPSPPTSVLREWRQFTGVKGGGNFASSRRILRKRNPLTWSAFLGATYALWWLRLLTRGRRS</sequence>
<gene>
    <name evidence="2" type="ORF">FHX49_001102</name>
</gene>
<organism evidence="2 3">
    <name type="scientific">Microbacterium endophyticum</name>
    <dbReference type="NCBI Taxonomy" id="1526412"/>
    <lineage>
        <taxon>Bacteria</taxon>
        <taxon>Bacillati</taxon>
        <taxon>Actinomycetota</taxon>
        <taxon>Actinomycetes</taxon>
        <taxon>Micrococcales</taxon>
        <taxon>Microbacteriaceae</taxon>
        <taxon>Microbacterium</taxon>
    </lineage>
</organism>
<accession>A0A7W4YNC2</accession>
<evidence type="ECO:0008006" key="4">
    <source>
        <dbReference type="Google" id="ProtNLM"/>
    </source>
</evidence>
<reference evidence="2 3" key="1">
    <citation type="submission" date="2020-08" db="EMBL/GenBank/DDBJ databases">
        <title>Sequencing the genomes of 1000 actinobacteria strains.</title>
        <authorList>
            <person name="Klenk H.-P."/>
        </authorList>
    </citation>
    <scope>NUCLEOTIDE SEQUENCE [LARGE SCALE GENOMIC DNA]</scope>
    <source>
        <strain evidence="2 3">DSM 27099</strain>
    </source>
</reference>
<keyword evidence="1" id="KW-0812">Transmembrane</keyword>
<dbReference type="Proteomes" id="UP000529310">
    <property type="component" value="Unassembled WGS sequence"/>
</dbReference>
<feature type="transmembrane region" description="Helical" evidence="1">
    <location>
        <begin position="183"/>
        <end position="201"/>
    </location>
</feature>
<protein>
    <recommendedName>
        <fullName evidence="4">Glycosyltransferase 2-like domain-containing protein</fullName>
    </recommendedName>
</protein>
<evidence type="ECO:0000313" key="2">
    <source>
        <dbReference type="EMBL" id="MBB2975536.1"/>
    </source>
</evidence>
<keyword evidence="3" id="KW-1185">Reference proteome</keyword>
<dbReference type="Gene3D" id="3.90.550.10">
    <property type="entry name" value="Spore Coat Polysaccharide Biosynthesis Protein SpsA, Chain A"/>
    <property type="match status" value="1"/>
</dbReference>